<feature type="transmembrane region" description="Helical" evidence="2">
    <location>
        <begin position="447"/>
        <end position="468"/>
    </location>
</feature>
<dbReference type="Pfam" id="PF00026">
    <property type="entry name" value="Asp"/>
    <property type="match status" value="1"/>
</dbReference>
<keyword evidence="5" id="KW-0645">Protease</keyword>
<evidence type="ECO:0000256" key="2">
    <source>
        <dbReference type="SAM" id="Phobius"/>
    </source>
</evidence>
<dbReference type="GO" id="GO:0006508">
    <property type="term" value="P:proteolysis"/>
    <property type="evidence" value="ECO:0007669"/>
    <property type="project" value="UniProtKB-KW"/>
</dbReference>
<dbReference type="InterPro" id="IPR033121">
    <property type="entry name" value="PEPTIDASE_A1"/>
</dbReference>
<dbReference type="PROSITE" id="PS51767">
    <property type="entry name" value="PEPTIDASE_A1"/>
    <property type="match status" value="1"/>
</dbReference>
<protein>
    <submittedName>
        <fullName evidence="5">Eukaryotic aspartyl protease domain-containing protein</fullName>
    </submittedName>
</protein>
<dbReference type="OrthoDB" id="5233646at2759"/>
<name>A0A9P8SKY3_9HYPO</name>
<feature type="chain" id="PRO_5040516007" evidence="3">
    <location>
        <begin position="21"/>
        <end position="668"/>
    </location>
</feature>
<dbReference type="Proteomes" id="UP000824596">
    <property type="component" value="Unassembled WGS sequence"/>
</dbReference>
<organism evidence="5 6">
    <name type="scientific">Hirsutella rhossiliensis</name>
    <dbReference type="NCBI Taxonomy" id="111463"/>
    <lineage>
        <taxon>Eukaryota</taxon>
        <taxon>Fungi</taxon>
        <taxon>Dikarya</taxon>
        <taxon>Ascomycota</taxon>
        <taxon>Pezizomycotina</taxon>
        <taxon>Sordariomycetes</taxon>
        <taxon>Hypocreomycetidae</taxon>
        <taxon>Hypocreales</taxon>
        <taxon>Ophiocordycipitaceae</taxon>
        <taxon>Hirsutella</taxon>
    </lineage>
</organism>
<dbReference type="SUPFAM" id="SSF50630">
    <property type="entry name" value="Acid proteases"/>
    <property type="match status" value="1"/>
</dbReference>
<keyword evidence="2" id="KW-1133">Transmembrane helix</keyword>
<keyword evidence="6" id="KW-1185">Reference proteome</keyword>
<comment type="caution">
    <text evidence="5">The sequence shown here is derived from an EMBL/GenBank/DDBJ whole genome shotgun (WGS) entry which is preliminary data.</text>
</comment>
<evidence type="ECO:0000256" key="1">
    <source>
        <dbReference type="SAM" id="MobiDB-lite"/>
    </source>
</evidence>
<keyword evidence="3" id="KW-0732">Signal</keyword>
<evidence type="ECO:0000256" key="3">
    <source>
        <dbReference type="SAM" id="SignalP"/>
    </source>
</evidence>
<proteinExistence type="predicted"/>
<feature type="domain" description="Peptidase A1" evidence="4">
    <location>
        <begin position="41"/>
        <end position="405"/>
    </location>
</feature>
<feature type="region of interest" description="Disordered" evidence="1">
    <location>
        <begin position="476"/>
        <end position="502"/>
    </location>
</feature>
<keyword evidence="5" id="KW-0378">Hydrolase</keyword>
<keyword evidence="2" id="KW-0812">Transmembrane</keyword>
<dbReference type="Gene3D" id="2.40.70.10">
    <property type="entry name" value="Acid Proteases"/>
    <property type="match status" value="2"/>
</dbReference>
<feature type="signal peptide" evidence="3">
    <location>
        <begin position="1"/>
        <end position="20"/>
    </location>
</feature>
<evidence type="ECO:0000313" key="6">
    <source>
        <dbReference type="Proteomes" id="UP000824596"/>
    </source>
</evidence>
<sequence length="668" mass="72526">MRFPATAAAAAIAAAGAASALDPAPVALQASDWLGIDGNWSTVSFLLGSNSDLVNVLISTTLSEFWAVGAGGCAGKDAHCNNARGGIYNPNKSKHWSTMGLWQLGLQTFGYNDNGEYGLDTVNAYSPITNIAFGMSNVLMAAMNTSNPFLGFFGLGIQQGRFGDIVADSPITQAVKSFGWTPSYSYGYTAGAHYRNTVVSATLGGYDSARFVPHDTAFTLEQGESIPHTLVRGIQVAANNSGDQPDIWSSPVEILSDWNSSFTAMIDSSTPYLWLPEPVCTRFAEALNLTYNSTYELYTLSNELYRDYTSNNSLTFTFSLTSYDNHDNFGMPLEVPGLVNITLPLQAFVSLLEYPFARGAIKYGDPAVPYFTLRKSKNDTFVIGRTFLQESYLITKFDESLYSVHQALFPANPERDAKLVPIRQPSNSPYPPPPRPHQDEELTTAQMAGIAVGAVLLCTVIVVGCCYFRRRRRQSRKGKSKDDVDNHNDSASTLAPDSPNTPVSKIFSKIVCRKHSQSRRGAADTDKAGNMNDAGVVGNQAPLEAPDCQIYELSASAAPIELDAGSDRHSIGEMELATENPQDLSAYEVARRRMEMQLRGPVPAYSPPTDGTILQPEKAMPNPRLLDTSQATLQPFPTSPMRVFALEVPGRGQELGRSTRPTCGDESI</sequence>
<dbReference type="EMBL" id="JAIZPD010000004">
    <property type="protein sequence ID" value="KAH0964566.1"/>
    <property type="molecule type" value="Genomic_DNA"/>
</dbReference>
<gene>
    <name evidence="5" type="ORF">HRG_04994</name>
</gene>
<dbReference type="GO" id="GO:0008233">
    <property type="term" value="F:peptidase activity"/>
    <property type="evidence" value="ECO:0007669"/>
    <property type="project" value="UniProtKB-KW"/>
</dbReference>
<dbReference type="AlphaFoldDB" id="A0A9P8SKY3"/>
<dbReference type="RefSeq" id="XP_044722079.1">
    <property type="nucleotide sequence ID" value="XM_044863465.1"/>
</dbReference>
<accession>A0A9P8SKY3</accession>
<evidence type="ECO:0000259" key="4">
    <source>
        <dbReference type="PROSITE" id="PS51767"/>
    </source>
</evidence>
<dbReference type="InterPro" id="IPR021109">
    <property type="entry name" value="Peptidase_aspartic_dom_sf"/>
</dbReference>
<feature type="compositionally biased region" description="Polar residues" evidence="1">
    <location>
        <begin position="489"/>
        <end position="502"/>
    </location>
</feature>
<evidence type="ECO:0000313" key="5">
    <source>
        <dbReference type="EMBL" id="KAH0964566.1"/>
    </source>
</evidence>
<keyword evidence="2" id="KW-0472">Membrane</keyword>
<feature type="region of interest" description="Disordered" evidence="1">
    <location>
        <begin position="421"/>
        <end position="440"/>
    </location>
</feature>
<reference evidence="5" key="1">
    <citation type="submission" date="2021-09" db="EMBL/GenBank/DDBJ databases">
        <title>A high-quality genome of the endoparasitic fungus Hirsutella rhossiliensis with a comparison of Hirsutella genomes reveals transposable elements contributing to genome size variation.</title>
        <authorList>
            <person name="Lin R."/>
            <person name="Jiao Y."/>
            <person name="Sun X."/>
            <person name="Ling J."/>
            <person name="Xie B."/>
            <person name="Cheng X."/>
        </authorList>
    </citation>
    <scope>NUCLEOTIDE SEQUENCE</scope>
    <source>
        <strain evidence="5">HR02</strain>
    </source>
</reference>
<dbReference type="GeneID" id="68354123"/>